<dbReference type="PROSITE" id="PS00463">
    <property type="entry name" value="ZN2_CY6_FUNGAL_1"/>
    <property type="match status" value="1"/>
</dbReference>
<dbReference type="Pfam" id="PF00172">
    <property type="entry name" value="Zn_clus"/>
    <property type="match status" value="1"/>
</dbReference>
<dbReference type="Gene3D" id="4.10.240.10">
    <property type="entry name" value="Zn(2)-C6 fungal-type DNA-binding domain"/>
    <property type="match status" value="1"/>
</dbReference>
<sequence>MPSPPSSRPIKPAKEPPSKTPRKKPSSARISAACEACKKRKTRCTGGPPPCQLCETLGTECVIDLSLDMRRRAAFQRTLDESRTYQDALNSLLDAIREGPSPRLEAWFELIRNGGSNQEVTNALHQYSNRAEDEEGDDTISSQMDGTEPSADAAKSPADTSSLGSGASDSIKAKGPDASATIASLLAWLKNASPEEGEAILHQFLARRSEDRAGLHPWAPQGKNLWDGVGADSGKVGVAERAMWHPVLHLRSQSSRGEERPHLPPGSRRFSEGGPDTESAEAIASDLPSPLVGLSRQSSRHLQLTTDHPMAGMEVASSRALPYIELVTNVPSALPRSNEWDLCVAQEDQVTRLRIPRHLVLPLVIPDNSPMSRTYTDYVHGARRMLESGVPVSDVLGATEKVAVDLFFRPRLPTDKFDCASWACEITRSFDNDVYVRLASAYLLTHMMRWLLFPTLENYQKLPDMIKPTPAQCMIPHIGAIETIPLPPVRDAAINKLRDWLTPLIQAKWGVNWPHGLEAAVEQDPLTGGTVLSQKFIDHVVIYENWSVGSHFLIAFPEVAGRIRIHELG</sequence>
<dbReference type="InterPro" id="IPR001138">
    <property type="entry name" value="Zn2Cys6_DnaBD"/>
</dbReference>
<keyword evidence="8" id="KW-1185">Reference proteome</keyword>
<keyword evidence="1" id="KW-0805">Transcription regulation</keyword>
<dbReference type="PROSITE" id="PS50048">
    <property type="entry name" value="ZN2_CY6_FUNGAL_2"/>
    <property type="match status" value="1"/>
</dbReference>
<feature type="compositionally biased region" description="Polar residues" evidence="5">
    <location>
        <begin position="158"/>
        <end position="168"/>
    </location>
</feature>
<dbReference type="AlphaFoldDB" id="A0A178Z6J4"/>
<name>A0A178Z6J4_9EURO</name>
<dbReference type="SUPFAM" id="SSF57701">
    <property type="entry name" value="Zn2/Cys6 DNA-binding domain"/>
    <property type="match status" value="1"/>
</dbReference>
<keyword evidence="2" id="KW-0238">DNA-binding</keyword>
<reference evidence="7 8" key="1">
    <citation type="submission" date="2016-04" db="EMBL/GenBank/DDBJ databases">
        <title>Draft genome of Fonsecaea erecta CBS 125763.</title>
        <authorList>
            <person name="Weiss V.A."/>
            <person name="Vicente V.A."/>
            <person name="Raittz R.T."/>
            <person name="Moreno L.F."/>
            <person name="De Souza E.M."/>
            <person name="Pedrosa F.O."/>
            <person name="Steffens M.B."/>
            <person name="Faoro H."/>
            <person name="Tadra-Sfeir M.Z."/>
            <person name="Najafzadeh M.J."/>
            <person name="Felipe M.S."/>
            <person name="Teixeira M."/>
            <person name="Sun J."/>
            <person name="Xi L."/>
            <person name="Gomes R."/>
            <person name="De Azevedo C.M."/>
            <person name="Salgado C.G."/>
            <person name="Da Silva M.B."/>
            <person name="Nascimento M.F."/>
            <person name="Queiroz-Telles F."/>
            <person name="Attili D.S."/>
            <person name="Gorbushina A."/>
        </authorList>
    </citation>
    <scope>NUCLEOTIDE SEQUENCE [LARGE SCALE GENOMIC DNA]</scope>
    <source>
        <strain evidence="7 8">CBS 125763</strain>
    </source>
</reference>
<dbReference type="OrthoDB" id="4356994at2759"/>
<keyword evidence="3" id="KW-0804">Transcription</keyword>
<dbReference type="PANTHER" id="PTHR47256:SF10">
    <property type="entry name" value="ZN(II)2CYS6 TRANSCRIPTION FACTOR (EUROFUNG)"/>
    <property type="match status" value="1"/>
</dbReference>
<evidence type="ECO:0000256" key="4">
    <source>
        <dbReference type="ARBA" id="ARBA00023242"/>
    </source>
</evidence>
<feature type="region of interest" description="Disordered" evidence="5">
    <location>
        <begin position="250"/>
        <end position="281"/>
    </location>
</feature>
<dbReference type="EMBL" id="LVYI01000011">
    <property type="protein sequence ID" value="OAP55394.1"/>
    <property type="molecule type" value="Genomic_DNA"/>
</dbReference>
<gene>
    <name evidence="7" type="ORF">AYL99_10367</name>
</gene>
<keyword evidence="4" id="KW-0539">Nucleus</keyword>
<dbReference type="STRING" id="1367422.A0A178Z6J4"/>
<dbReference type="CDD" id="cd00067">
    <property type="entry name" value="GAL4"/>
    <property type="match status" value="1"/>
</dbReference>
<dbReference type="PANTHER" id="PTHR47256">
    <property type="entry name" value="ZN(II)2CYS6 TRANSCRIPTION FACTOR (EUROFUNG)-RELATED"/>
    <property type="match status" value="1"/>
</dbReference>
<dbReference type="Proteomes" id="UP000078343">
    <property type="component" value="Unassembled WGS sequence"/>
</dbReference>
<feature type="region of interest" description="Disordered" evidence="5">
    <location>
        <begin position="128"/>
        <end position="175"/>
    </location>
</feature>
<organism evidence="7 8">
    <name type="scientific">Fonsecaea erecta</name>
    <dbReference type="NCBI Taxonomy" id="1367422"/>
    <lineage>
        <taxon>Eukaryota</taxon>
        <taxon>Fungi</taxon>
        <taxon>Dikarya</taxon>
        <taxon>Ascomycota</taxon>
        <taxon>Pezizomycotina</taxon>
        <taxon>Eurotiomycetes</taxon>
        <taxon>Chaetothyriomycetidae</taxon>
        <taxon>Chaetothyriales</taxon>
        <taxon>Herpotrichiellaceae</taxon>
        <taxon>Fonsecaea</taxon>
    </lineage>
</organism>
<dbReference type="InterPro" id="IPR036864">
    <property type="entry name" value="Zn2-C6_fun-type_DNA-bd_sf"/>
</dbReference>
<dbReference type="InterPro" id="IPR053187">
    <property type="entry name" value="Notoamide_regulator"/>
</dbReference>
<comment type="caution">
    <text evidence="7">The sequence shown here is derived from an EMBL/GenBank/DDBJ whole genome shotgun (WGS) entry which is preliminary data.</text>
</comment>
<evidence type="ECO:0000256" key="5">
    <source>
        <dbReference type="SAM" id="MobiDB-lite"/>
    </source>
</evidence>
<dbReference type="GO" id="GO:0008270">
    <property type="term" value="F:zinc ion binding"/>
    <property type="evidence" value="ECO:0007669"/>
    <property type="project" value="InterPro"/>
</dbReference>
<proteinExistence type="predicted"/>
<evidence type="ECO:0000259" key="6">
    <source>
        <dbReference type="PROSITE" id="PS50048"/>
    </source>
</evidence>
<evidence type="ECO:0000256" key="2">
    <source>
        <dbReference type="ARBA" id="ARBA00023125"/>
    </source>
</evidence>
<dbReference type="RefSeq" id="XP_018688761.1">
    <property type="nucleotide sequence ID" value="XM_018841873.1"/>
</dbReference>
<dbReference type="SMART" id="SM00066">
    <property type="entry name" value="GAL4"/>
    <property type="match status" value="1"/>
</dbReference>
<dbReference type="InterPro" id="IPR021833">
    <property type="entry name" value="DUF3425"/>
</dbReference>
<dbReference type="GO" id="GO:0000981">
    <property type="term" value="F:DNA-binding transcription factor activity, RNA polymerase II-specific"/>
    <property type="evidence" value="ECO:0007669"/>
    <property type="project" value="InterPro"/>
</dbReference>
<evidence type="ECO:0000313" key="8">
    <source>
        <dbReference type="Proteomes" id="UP000078343"/>
    </source>
</evidence>
<dbReference type="GeneID" id="30014535"/>
<accession>A0A178Z6J4</accession>
<dbReference type="Pfam" id="PF11905">
    <property type="entry name" value="DUF3425"/>
    <property type="match status" value="1"/>
</dbReference>
<protein>
    <recommendedName>
        <fullName evidence="6">Zn(2)-C6 fungal-type domain-containing protein</fullName>
    </recommendedName>
</protein>
<evidence type="ECO:0000256" key="1">
    <source>
        <dbReference type="ARBA" id="ARBA00023015"/>
    </source>
</evidence>
<evidence type="ECO:0000256" key="3">
    <source>
        <dbReference type="ARBA" id="ARBA00023163"/>
    </source>
</evidence>
<feature type="region of interest" description="Disordered" evidence="5">
    <location>
        <begin position="1"/>
        <end position="27"/>
    </location>
</feature>
<dbReference type="GO" id="GO:0003677">
    <property type="term" value="F:DNA binding"/>
    <property type="evidence" value="ECO:0007669"/>
    <property type="project" value="UniProtKB-KW"/>
</dbReference>
<feature type="domain" description="Zn(2)-C6 fungal-type" evidence="6">
    <location>
        <begin position="33"/>
        <end position="63"/>
    </location>
</feature>
<evidence type="ECO:0000313" key="7">
    <source>
        <dbReference type="EMBL" id="OAP55394.1"/>
    </source>
</evidence>